<feature type="chain" id="PRO_5025514246" description="DUF3298 domain-containing protein" evidence="1">
    <location>
        <begin position="24"/>
        <end position="261"/>
    </location>
</feature>
<evidence type="ECO:0000256" key="1">
    <source>
        <dbReference type="SAM" id="SignalP"/>
    </source>
</evidence>
<evidence type="ECO:0000313" key="2">
    <source>
        <dbReference type="EMBL" id="CAA2102274.1"/>
    </source>
</evidence>
<feature type="signal peptide" evidence="1">
    <location>
        <begin position="1"/>
        <end position="23"/>
    </location>
</feature>
<name>A0A679J308_9HYPH</name>
<accession>A0A679J308</accession>
<dbReference type="AlphaFoldDB" id="A0A679J308"/>
<sequence length="261" mass="27133">MTAFARTATAAACLLATLGPGAAADRAVSLEVPPDLSKDLSAMPRIANPVDDAERRINAAVQRLDKAVLKAAAECLAEGGKHADYGRHIDVTMRGPRFLGYTMTDSAFCGGAHPNTGTSAIVYDLVSGAPVDWTALLPPALTGKVALQTEMDGSRMVSLSSKRLFDLYLKAYRPRTGQAKADADDDECREAVAMPNGDGPPAMTVWPDAKAGGLAVQFDLAHVVQACADVVVVPVANLKAEGANPVLTDAIDAARAARPAP</sequence>
<gene>
    <name evidence="2" type="ORF">MBUL_01602</name>
</gene>
<dbReference type="EMBL" id="LR743504">
    <property type="protein sequence ID" value="CAA2102274.1"/>
    <property type="molecule type" value="Genomic_DNA"/>
</dbReference>
<protein>
    <recommendedName>
        <fullName evidence="3">DUF3298 domain-containing protein</fullName>
    </recommendedName>
</protein>
<organism evidence="2">
    <name type="scientific">Methylobacterium bullatum</name>
    <dbReference type="NCBI Taxonomy" id="570505"/>
    <lineage>
        <taxon>Bacteria</taxon>
        <taxon>Pseudomonadati</taxon>
        <taxon>Pseudomonadota</taxon>
        <taxon>Alphaproteobacteria</taxon>
        <taxon>Hyphomicrobiales</taxon>
        <taxon>Methylobacteriaceae</taxon>
        <taxon>Methylobacterium</taxon>
    </lineage>
</organism>
<dbReference type="Gene3D" id="3.30.565.40">
    <property type="entry name" value="Fervidobacterium nodosum Rt17-B1 like"/>
    <property type="match status" value="1"/>
</dbReference>
<keyword evidence="1" id="KW-0732">Signal</keyword>
<reference evidence="2" key="1">
    <citation type="submission" date="2019-12" db="EMBL/GenBank/DDBJ databases">
        <authorList>
            <person name="Cremers G."/>
        </authorList>
    </citation>
    <scope>NUCLEOTIDE SEQUENCE</scope>
    <source>
        <strain evidence="2">Mbul1</strain>
    </source>
</reference>
<proteinExistence type="predicted"/>
<evidence type="ECO:0008006" key="3">
    <source>
        <dbReference type="Google" id="ProtNLM"/>
    </source>
</evidence>